<feature type="domain" description="Cardiolipin synthase N-terminal" evidence="7">
    <location>
        <begin position="16"/>
        <end position="54"/>
    </location>
</feature>
<dbReference type="RefSeq" id="WP_101173685.1">
    <property type="nucleotide sequence ID" value="NZ_JAKRKB010000015.1"/>
</dbReference>
<dbReference type="STRING" id="1121365.GCA_000375365_02101"/>
<evidence type="ECO:0000256" key="2">
    <source>
        <dbReference type="ARBA" id="ARBA00022475"/>
    </source>
</evidence>
<comment type="caution">
    <text evidence="8">The sequence shown here is derived from an EMBL/GenBank/DDBJ whole genome shotgun (WGS) entry which is preliminary data.</text>
</comment>
<sequence length="65" mass="7011">MTAALLIPIVFIALPLAAIVLLVTDGRPGSETALWALVIVAAPFLGPVIYLLWRAKGKSERKERV</sequence>
<dbReference type="AlphaFoldDB" id="A0A2N0X7E5"/>
<accession>A0A2N0X7E5</accession>
<name>A0A2N0X7E5_9CORY</name>
<reference evidence="8 9" key="1">
    <citation type="submission" date="2017-12" db="EMBL/GenBank/DDBJ databases">
        <title>Corynebacterium mastitidis 16-1433 Genome.</title>
        <authorList>
            <person name="Gulvik C.A."/>
        </authorList>
    </citation>
    <scope>NUCLEOTIDE SEQUENCE [LARGE SCALE GENOMIC DNA]</scope>
    <source>
        <strain evidence="8 9">16-1433</strain>
    </source>
</reference>
<evidence type="ECO:0000256" key="6">
    <source>
        <dbReference type="SAM" id="Phobius"/>
    </source>
</evidence>
<keyword evidence="3 6" id="KW-0812">Transmembrane</keyword>
<protein>
    <submittedName>
        <fullName evidence="8">Transcriptional regulator</fullName>
    </submittedName>
</protein>
<feature type="transmembrane region" description="Helical" evidence="6">
    <location>
        <begin position="32"/>
        <end position="53"/>
    </location>
</feature>
<dbReference type="InterPro" id="IPR027379">
    <property type="entry name" value="CLS_N"/>
</dbReference>
<keyword evidence="2" id="KW-1003">Cell membrane</keyword>
<evidence type="ECO:0000313" key="8">
    <source>
        <dbReference type="EMBL" id="PKF68607.1"/>
    </source>
</evidence>
<evidence type="ECO:0000256" key="1">
    <source>
        <dbReference type="ARBA" id="ARBA00004651"/>
    </source>
</evidence>
<keyword evidence="5 6" id="KW-0472">Membrane</keyword>
<comment type="subcellular location">
    <subcellularLocation>
        <location evidence="1">Cell membrane</location>
        <topology evidence="1">Multi-pass membrane protein</topology>
    </subcellularLocation>
</comment>
<evidence type="ECO:0000259" key="7">
    <source>
        <dbReference type="Pfam" id="PF13396"/>
    </source>
</evidence>
<evidence type="ECO:0000256" key="5">
    <source>
        <dbReference type="ARBA" id="ARBA00023136"/>
    </source>
</evidence>
<dbReference type="EMBL" id="PJAF01000015">
    <property type="protein sequence ID" value="PKF68607.1"/>
    <property type="molecule type" value="Genomic_DNA"/>
</dbReference>
<dbReference type="Proteomes" id="UP000233249">
    <property type="component" value="Unassembled WGS sequence"/>
</dbReference>
<evidence type="ECO:0000256" key="4">
    <source>
        <dbReference type="ARBA" id="ARBA00022989"/>
    </source>
</evidence>
<gene>
    <name evidence="8" type="ORF">CXB45_06265</name>
</gene>
<evidence type="ECO:0000256" key="3">
    <source>
        <dbReference type="ARBA" id="ARBA00022692"/>
    </source>
</evidence>
<organism evidence="8 9">
    <name type="scientific">Corynebacterium mastitidis</name>
    <dbReference type="NCBI Taxonomy" id="161890"/>
    <lineage>
        <taxon>Bacteria</taxon>
        <taxon>Bacillati</taxon>
        <taxon>Actinomycetota</taxon>
        <taxon>Actinomycetes</taxon>
        <taxon>Mycobacteriales</taxon>
        <taxon>Corynebacteriaceae</taxon>
        <taxon>Corynebacterium</taxon>
    </lineage>
</organism>
<keyword evidence="4 6" id="KW-1133">Transmembrane helix</keyword>
<dbReference type="Pfam" id="PF13396">
    <property type="entry name" value="PLDc_N"/>
    <property type="match status" value="1"/>
</dbReference>
<dbReference type="GO" id="GO:0005886">
    <property type="term" value="C:plasma membrane"/>
    <property type="evidence" value="ECO:0007669"/>
    <property type="project" value="UniProtKB-SubCell"/>
</dbReference>
<dbReference type="OrthoDB" id="4429818at2"/>
<evidence type="ECO:0000313" key="9">
    <source>
        <dbReference type="Proteomes" id="UP000233249"/>
    </source>
</evidence>
<proteinExistence type="predicted"/>